<feature type="transmembrane region" description="Helical" evidence="1">
    <location>
        <begin position="105"/>
        <end position="125"/>
    </location>
</feature>
<dbReference type="WBParaSite" id="TCONS_00003274.p1">
    <property type="protein sequence ID" value="TCONS_00003274.p1"/>
    <property type="gene ID" value="XLOC_003019"/>
</dbReference>
<feature type="transmembrane region" description="Helical" evidence="1">
    <location>
        <begin position="45"/>
        <end position="66"/>
    </location>
</feature>
<dbReference type="WBParaSite" id="SSTP_0000020200.1">
    <property type="protein sequence ID" value="SSTP_0000020200.1"/>
    <property type="gene ID" value="SSTP_0000020200"/>
</dbReference>
<keyword evidence="1" id="KW-0472">Membrane</keyword>
<evidence type="ECO:0000313" key="2">
    <source>
        <dbReference type="Proteomes" id="UP000035681"/>
    </source>
</evidence>
<evidence type="ECO:0000313" key="4">
    <source>
        <dbReference type="WBParaSite" id="TCONS_00003274.p1"/>
    </source>
</evidence>
<reference evidence="3" key="1">
    <citation type="submission" date="2015-08" db="UniProtKB">
        <authorList>
            <consortium name="WormBaseParasite"/>
        </authorList>
    </citation>
    <scope>IDENTIFICATION</scope>
</reference>
<protein>
    <submittedName>
        <fullName evidence="3 4">MARVEL domain-containing protein</fullName>
    </submittedName>
</protein>
<accession>A0A0K0DSJ0</accession>
<organism evidence="3">
    <name type="scientific">Strongyloides stercoralis</name>
    <name type="common">Threadworm</name>
    <dbReference type="NCBI Taxonomy" id="6248"/>
    <lineage>
        <taxon>Eukaryota</taxon>
        <taxon>Metazoa</taxon>
        <taxon>Ecdysozoa</taxon>
        <taxon>Nematoda</taxon>
        <taxon>Chromadorea</taxon>
        <taxon>Rhabditida</taxon>
        <taxon>Tylenchina</taxon>
        <taxon>Panagrolaimomorpha</taxon>
        <taxon>Strongyloidoidea</taxon>
        <taxon>Strongyloididae</taxon>
        <taxon>Strongyloides</taxon>
    </lineage>
</organism>
<feature type="transmembrane region" description="Helical" evidence="1">
    <location>
        <begin position="72"/>
        <end position="93"/>
    </location>
</feature>
<proteinExistence type="predicted"/>
<evidence type="ECO:0000256" key="1">
    <source>
        <dbReference type="SAM" id="Phobius"/>
    </source>
</evidence>
<keyword evidence="2" id="KW-1185">Reference proteome</keyword>
<dbReference type="AlphaFoldDB" id="A0A0K0DSJ0"/>
<keyword evidence="1" id="KW-1133">Transmembrane helix</keyword>
<keyword evidence="1" id="KW-0812">Transmembrane</keyword>
<evidence type="ECO:0000313" key="3">
    <source>
        <dbReference type="WBParaSite" id="SSTP_0000020200.1"/>
    </source>
</evidence>
<name>A0A0K0DSJ0_STRER</name>
<sequence length="230" mass="25873">MLKKNNSKQRFNKSISNSMEETKSIDTDNPISIYYELDCNVVKSVSILTITLGILIIIGHVVKFAMTFKLHPYNGLTSALVFLITGTIGYLNLKNDKVYRGIFTYSALTILMCYIGLLYTMYILFNVDDEKSSTACFIYGGEIILSIFVELSFISYLINFSFKKISIHNFMSVVLKDENNIKNVNHADNKNKINEFQSNIITSATTNSTQLPSSYTSSKNGTTVSNSSFK</sequence>
<dbReference type="Proteomes" id="UP000035681">
    <property type="component" value="Unplaced"/>
</dbReference>
<feature type="transmembrane region" description="Helical" evidence="1">
    <location>
        <begin position="137"/>
        <end position="158"/>
    </location>
</feature>